<dbReference type="Pfam" id="PF10282">
    <property type="entry name" value="Lactonase"/>
    <property type="match status" value="1"/>
</dbReference>
<dbReference type="GO" id="GO:0016787">
    <property type="term" value="F:hydrolase activity"/>
    <property type="evidence" value="ECO:0007669"/>
    <property type="project" value="UniProtKB-KW"/>
</dbReference>
<evidence type="ECO:0000256" key="1">
    <source>
        <dbReference type="ARBA" id="ARBA00005564"/>
    </source>
</evidence>
<name>A0ABU2YPH2_9ACTN</name>
<dbReference type="InterPro" id="IPR019405">
    <property type="entry name" value="Lactonase_7-beta_prop"/>
</dbReference>
<dbReference type="EC" id="3.1.1.-" evidence="3"/>
<dbReference type="RefSeq" id="WP_033527682.1">
    <property type="nucleotide sequence ID" value="NZ_JAVRFJ010000001.1"/>
</dbReference>
<dbReference type="PANTHER" id="PTHR30344:SF1">
    <property type="entry name" value="6-PHOSPHOGLUCONOLACTONASE"/>
    <property type="match status" value="1"/>
</dbReference>
<gene>
    <name evidence="3" type="ORF">RM704_01845</name>
</gene>
<accession>A0ABU2YPH2</accession>
<evidence type="ECO:0000313" key="3">
    <source>
        <dbReference type="EMBL" id="MDT0566232.1"/>
    </source>
</evidence>
<dbReference type="InterPro" id="IPR050282">
    <property type="entry name" value="Cycloisomerase_2"/>
</dbReference>
<comment type="similarity">
    <text evidence="1">Belongs to the cycloisomerase 2 family.</text>
</comment>
<evidence type="ECO:0000313" key="4">
    <source>
        <dbReference type="Proteomes" id="UP001180737"/>
    </source>
</evidence>
<dbReference type="InterPro" id="IPR011045">
    <property type="entry name" value="N2O_reductase_N"/>
</dbReference>
<dbReference type="PANTHER" id="PTHR30344">
    <property type="entry name" value="6-PHOSPHOGLUCONOLACTONASE-RELATED"/>
    <property type="match status" value="1"/>
</dbReference>
<keyword evidence="4" id="KW-1185">Reference proteome</keyword>
<comment type="caution">
    <text evidence="3">The sequence shown here is derived from an EMBL/GenBank/DDBJ whole genome shotgun (WGS) entry which is preliminary data.</text>
</comment>
<feature type="region of interest" description="Disordered" evidence="2">
    <location>
        <begin position="1"/>
        <end position="21"/>
    </location>
</feature>
<proteinExistence type="inferred from homology"/>
<dbReference type="SUPFAM" id="SSF50974">
    <property type="entry name" value="Nitrous oxide reductase, N-terminal domain"/>
    <property type="match status" value="1"/>
</dbReference>
<sequence>MPTSPSTGTIPFLTGSYTPDSGGDGPGIAALLLDPATGRMTYDGQVKPLPVSGASFLAAHPSLDVVYSTNETGTGTVSAVARSGDGTLSPLGEPMNSGGANPCHLTVHPGGEWLLTANYGSDTAPGTVAVHRLGADGRLLEPTDLVVHQGSGPVTGRQEGSHAHQVLLDPVGRFLLVTDLGADAVFTYRLDTRTGTLERVAVTTTRAGSGPRHLAFAPGGDLVFSADELSSTVTCHRYDTTDGTLTAVSSTPATTAHDVVNQPAGIVASPCGRFVWVSNRGADTVAAFRLTGTTLEAVDEVPAGGTWPRGLTLAAGHLLVANQHSGTLAALRVLDDGTLTHLHPPVAAPSVVCALAL</sequence>
<keyword evidence="3" id="KW-0378">Hydrolase</keyword>
<dbReference type="InterPro" id="IPR015943">
    <property type="entry name" value="WD40/YVTN_repeat-like_dom_sf"/>
</dbReference>
<protein>
    <submittedName>
        <fullName evidence="3">Lactonase family protein</fullName>
        <ecNumber evidence="3">3.1.1.-</ecNumber>
    </submittedName>
</protein>
<feature type="compositionally biased region" description="Polar residues" evidence="2">
    <location>
        <begin position="1"/>
        <end position="19"/>
    </location>
</feature>
<evidence type="ECO:0000256" key="2">
    <source>
        <dbReference type="SAM" id="MobiDB-lite"/>
    </source>
</evidence>
<organism evidence="3 4">
    <name type="scientific">Streptomyces gottesmaniae</name>
    <dbReference type="NCBI Taxonomy" id="3075518"/>
    <lineage>
        <taxon>Bacteria</taxon>
        <taxon>Bacillati</taxon>
        <taxon>Actinomycetota</taxon>
        <taxon>Actinomycetes</taxon>
        <taxon>Kitasatosporales</taxon>
        <taxon>Streptomycetaceae</taxon>
        <taxon>Streptomyces</taxon>
    </lineage>
</organism>
<dbReference type="Proteomes" id="UP001180737">
    <property type="component" value="Unassembled WGS sequence"/>
</dbReference>
<dbReference type="Gene3D" id="2.130.10.10">
    <property type="entry name" value="YVTN repeat-like/Quinoprotein amine dehydrogenase"/>
    <property type="match status" value="1"/>
</dbReference>
<reference evidence="3" key="1">
    <citation type="submission" date="2024-05" db="EMBL/GenBank/DDBJ databases">
        <title>30 novel species of actinomycetes from the DSMZ collection.</title>
        <authorList>
            <person name="Nouioui I."/>
        </authorList>
    </citation>
    <scope>NUCLEOTIDE SEQUENCE</scope>
    <source>
        <strain evidence="3">DSM 3412</strain>
    </source>
</reference>
<dbReference type="EMBL" id="JAVRFJ010000001">
    <property type="protein sequence ID" value="MDT0566232.1"/>
    <property type="molecule type" value="Genomic_DNA"/>
</dbReference>